<dbReference type="Gene3D" id="1.50.10.20">
    <property type="match status" value="1"/>
</dbReference>
<dbReference type="STRING" id="341036.SAMN05660649_03037"/>
<name>A0A1I2VLG7_9FIRM</name>
<evidence type="ECO:0000256" key="1">
    <source>
        <dbReference type="SAM" id="MobiDB-lite"/>
    </source>
</evidence>
<dbReference type="GO" id="GO:0005975">
    <property type="term" value="P:carbohydrate metabolic process"/>
    <property type="evidence" value="ECO:0007669"/>
    <property type="project" value="InterPro"/>
</dbReference>
<feature type="compositionally biased region" description="Pro residues" evidence="1">
    <location>
        <begin position="376"/>
        <end position="388"/>
    </location>
</feature>
<dbReference type="AlphaFoldDB" id="A0A1I2VLG7"/>
<dbReference type="InterPro" id="IPR013783">
    <property type="entry name" value="Ig-like_fold"/>
</dbReference>
<dbReference type="Pfam" id="PF17957">
    <property type="entry name" value="Big_7"/>
    <property type="match status" value="1"/>
</dbReference>
<evidence type="ECO:0000313" key="4">
    <source>
        <dbReference type="Proteomes" id="UP000199337"/>
    </source>
</evidence>
<dbReference type="OrthoDB" id="1802546at2"/>
<dbReference type="InterPro" id="IPR008928">
    <property type="entry name" value="6-hairpin_glycosidase_sf"/>
</dbReference>
<keyword evidence="4" id="KW-1185">Reference proteome</keyword>
<feature type="signal peptide" evidence="2">
    <location>
        <begin position="1"/>
        <end position="27"/>
    </location>
</feature>
<dbReference type="Gene3D" id="2.60.120.260">
    <property type="entry name" value="Galactose-binding domain-like"/>
    <property type="match status" value="2"/>
</dbReference>
<dbReference type="Proteomes" id="UP000199337">
    <property type="component" value="Unassembled WGS sequence"/>
</dbReference>
<proteinExistence type="predicted"/>
<feature type="region of interest" description="Disordered" evidence="1">
    <location>
        <begin position="370"/>
        <end position="397"/>
    </location>
</feature>
<dbReference type="SUPFAM" id="SSF48208">
    <property type="entry name" value="Six-hairpin glycosidases"/>
    <property type="match status" value="1"/>
</dbReference>
<accession>A0A1I2VLG7</accession>
<keyword evidence="2" id="KW-0732">Signal</keyword>
<gene>
    <name evidence="3" type="ORF">SAMN05660649_03037</name>
</gene>
<evidence type="ECO:0000313" key="3">
    <source>
        <dbReference type="EMBL" id="SFG89067.1"/>
    </source>
</evidence>
<evidence type="ECO:0000256" key="2">
    <source>
        <dbReference type="SAM" id="SignalP"/>
    </source>
</evidence>
<protein>
    <submittedName>
        <fullName evidence="3">Uncharacterized protein</fullName>
    </submittedName>
</protein>
<dbReference type="Gene3D" id="2.60.40.10">
    <property type="entry name" value="Immunoglobulins"/>
    <property type="match status" value="1"/>
</dbReference>
<organism evidence="3 4">
    <name type="scientific">Desulfotruncus arcticus DSM 17038</name>
    <dbReference type="NCBI Taxonomy" id="1121424"/>
    <lineage>
        <taxon>Bacteria</taxon>
        <taxon>Bacillati</taxon>
        <taxon>Bacillota</taxon>
        <taxon>Clostridia</taxon>
        <taxon>Eubacteriales</taxon>
        <taxon>Desulfallaceae</taxon>
        <taxon>Desulfotruncus</taxon>
    </lineage>
</organism>
<sequence length="789" mass="86119">MPKKLKNCIFLVFVLSMFFSSVPLAWAGTVDAAGLKQMFDKYGAPSRWSSLKSAVDSPTLAWSETYIMRSYLVMYQATKDKQYINNFIDHADSALARRDSVRGVIDYRGLSLPVWRDGKYTDYKTYYIYADETGLIATPLAQFAALVNKDPNLASYRAKANEYVKAAKDAVNVLFMSQLRNSDVNFTWIEDGNTLHLDRPINKNLAVGSALLAIYEATGDSSYLDKGKKMANFFKQNLLTNSSSGGYYWKYYPSDPRFTNTIEDTNHANVALQFINMAYDNGIFSAADMRKFANTAAKVLVKSDGTIANYLNGSGTIEQQGQIGNWLVFAPWSPSLFDAAYNVIKNKSSLNPPEIQGLAYMNYVLAQNEETDQPPGEVPDPDPNPTPEPGAGDNLINNGDFGAGSTGWVNINNAAQIKTESNGNKYLTNSYNFYFYQDLQLKPGTYQINARTRKGTAVKGARVVVRFYYQDGSDNFKTFTYVNKGSGWEDMPGMTLSVPATAVTTRIYLSGMPGDNGTQDFDDLTLVAAGDTSAPDDTTPPAESDTEAPAVSISAPASGSSVTAATALKATAGDNEGVVKLTFAYATNPQGSWTTIGDATLSSGSVAQGVWNLTWNVAGLANATYYVRAMAVDAAGNNATSDPVAIQINNVTNLINNGDFGAGSTGWVNINNTAQIKTESNGNKYLTNTYNFYFYQDLQLKPGTYQINARTRKGTAVKGARVVVRFYYQDGSDNFKTFTYINKDSGWEDMPGMTLAVPATAVTTRIYLSGMPGDNGTQDFDDLVITQLK</sequence>
<feature type="chain" id="PRO_5039470625" evidence="2">
    <location>
        <begin position="28"/>
        <end position="789"/>
    </location>
</feature>
<dbReference type="RefSeq" id="WP_092472222.1">
    <property type="nucleotide sequence ID" value="NZ_FOOX01000011.1"/>
</dbReference>
<feature type="region of interest" description="Disordered" evidence="1">
    <location>
        <begin position="530"/>
        <end position="555"/>
    </location>
</feature>
<reference evidence="4" key="1">
    <citation type="submission" date="2016-10" db="EMBL/GenBank/DDBJ databases">
        <authorList>
            <person name="Varghese N."/>
            <person name="Submissions S."/>
        </authorList>
    </citation>
    <scope>NUCLEOTIDE SEQUENCE [LARGE SCALE GENOMIC DNA]</scope>
    <source>
        <strain evidence="4">DSM 17038</strain>
    </source>
</reference>
<dbReference type="EMBL" id="FOOX01000011">
    <property type="protein sequence ID" value="SFG89067.1"/>
    <property type="molecule type" value="Genomic_DNA"/>
</dbReference>